<name>E5AVU7_MYCRK</name>
<evidence type="ECO:0000313" key="1">
    <source>
        <dbReference type="EMBL" id="CBW77249.1"/>
    </source>
</evidence>
<dbReference type="AlphaFoldDB" id="E5AVU7"/>
<reference evidence="1 2" key="2">
    <citation type="journal article" date="2011" name="J. Bacteriol.">
        <title>Complete genome sequence of Burkholderia rhizoxinica, an endosymbiont of Rhizopus microsporus.</title>
        <authorList>
            <person name="Lackner G."/>
            <person name="Moebius N."/>
            <person name="Partida-Martinez L."/>
            <person name="Hertweck C."/>
        </authorList>
    </citation>
    <scope>NUCLEOTIDE SEQUENCE [LARGE SCALE GENOMIC DNA]</scope>
    <source>
        <strain evidence="2">DSM 19002 / CIP 109453 / HKI 454</strain>
        <plasmid evidence="1 2">pBRH02</plasmid>
    </source>
</reference>
<dbReference type="Proteomes" id="UP000007437">
    <property type="component" value="Plasmid pBRH02"/>
</dbReference>
<evidence type="ECO:0000313" key="2">
    <source>
        <dbReference type="Proteomes" id="UP000007437"/>
    </source>
</evidence>
<reference key="1">
    <citation type="submission" date="2010-09" db="EMBL/GenBank/DDBJ databases">
        <title>Complete genome sequence of Burkholderia rhizoxinica, the endosymbiont of the phytopathogenic fungus Rhizopus microsporus.</title>
        <authorList>
            <person name="Lackner G."/>
            <person name="Moebius N."/>
            <person name="Partida-Martinez L.P."/>
            <person name="Hertweck C."/>
        </authorList>
    </citation>
    <scope>NUCLEOTIDE SEQUENCE</scope>
    <source>
        <strain>HKI 454</strain>
    </source>
</reference>
<organism evidence="1 2">
    <name type="scientific">Mycetohabitans rhizoxinica (strain DSM 19002 / CIP 109453 / HKI 454)</name>
    <name type="common">Paraburkholderia rhizoxinica</name>
    <dbReference type="NCBI Taxonomy" id="882378"/>
    <lineage>
        <taxon>Bacteria</taxon>
        <taxon>Pseudomonadati</taxon>
        <taxon>Pseudomonadota</taxon>
        <taxon>Betaproteobacteria</taxon>
        <taxon>Burkholderiales</taxon>
        <taxon>Burkholderiaceae</taxon>
        <taxon>Mycetohabitans</taxon>
    </lineage>
</organism>
<proteinExistence type="predicted"/>
<dbReference type="KEGG" id="brh:RBRH_00710"/>
<dbReference type="EMBL" id="FR687361">
    <property type="protein sequence ID" value="CBW77249.1"/>
    <property type="molecule type" value="Genomic_DNA"/>
</dbReference>
<keyword evidence="1" id="KW-0614">Plasmid</keyword>
<dbReference type="HOGENOM" id="CLU_2104443_0_0_4"/>
<sequence>MPRSGLTKGRGLCHCMRRWALPPNRAGGSTRCRLSLRAPRFFSVGVDAMQRRQAAFKRTDLLARVTQLRLKFSVVLRRILLNPPYNGIALLDQARGVGPQFIELASTIGARLGQR</sequence>
<geneLocation type="plasmid" evidence="1 2">
    <name>pBRH02</name>
</geneLocation>
<accession>E5AVU7</accession>
<gene>
    <name evidence="1" type="ordered locus">RBRH_00710</name>
</gene>
<protein>
    <submittedName>
        <fullName evidence="1">Uncharacterized protein</fullName>
    </submittedName>
</protein>